<dbReference type="NCBIfam" id="TIGR04025">
    <property type="entry name" value="PPOX_FMN_DR2398"/>
    <property type="match status" value="1"/>
</dbReference>
<dbReference type="PANTHER" id="PTHR42815">
    <property type="entry name" value="FAD-BINDING, PUTATIVE (AFU_ORTHOLOGUE AFUA_6G07600)-RELATED"/>
    <property type="match status" value="1"/>
</dbReference>
<evidence type="ECO:0000313" key="3">
    <source>
        <dbReference type="EMBL" id="MDT0457315.1"/>
    </source>
</evidence>
<dbReference type="InterPro" id="IPR024029">
    <property type="entry name" value="Pyridox_Oxase_FMN-dep"/>
</dbReference>
<accession>A0ABU2T8S2</accession>
<keyword evidence="4" id="KW-1185">Reference proteome</keyword>
<proteinExistence type="predicted"/>
<protein>
    <submittedName>
        <fullName evidence="3">Pyridoxamine 5'-phosphate oxidase family protein</fullName>
    </submittedName>
</protein>
<sequence length="261" mass="28081">MDSATLTRHTPDGATSDAFPGNAADTADTADTEVWDLRGPAPEHTAADAYRAIGMTRVREILGYPEPFIAEKKEPFLGDFMRRFIAHSTFFCLATADDSGAVDASPKGDPPGAVRVLDPWTLAVPDRPGNRTADTFENITRNPAVGMVFFVPGIRETVRVNGDAFLTDDPGLLERLGAEGRPAVLATIVKVREAFFQCGKAVIRARLWEDDPRGLADSLTLGSTFYAQVTAQMAEKLATHLGSGVGALDAVAEDHYRNGLF</sequence>
<dbReference type="Gene3D" id="2.30.110.10">
    <property type="entry name" value="Electron Transport, Fmn-binding Protein, Chain A"/>
    <property type="match status" value="1"/>
</dbReference>
<dbReference type="RefSeq" id="WP_311624462.1">
    <property type="nucleotide sequence ID" value="NZ_JAVRFE010000019.1"/>
</dbReference>
<feature type="region of interest" description="Disordered" evidence="1">
    <location>
        <begin position="1"/>
        <end position="28"/>
    </location>
</feature>
<feature type="domain" description="Pyridoxamine 5'-phosphate oxidase N-terminal" evidence="2">
    <location>
        <begin position="79"/>
        <end position="179"/>
    </location>
</feature>
<dbReference type="Pfam" id="PF01243">
    <property type="entry name" value="PNPOx_N"/>
    <property type="match status" value="1"/>
</dbReference>
<dbReference type="InterPro" id="IPR011576">
    <property type="entry name" value="Pyridox_Oxase_N"/>
</dbReference>
<comment type="caution">
    <text evidence="3">The sequence shown here is derived from an EMBL/GenBank/DDBJ whole genome shotgun (WGS) entry which is preliminary data.</text>
</comment>
<reference evidence="3" key="1">
    <citation type="submission" date="2024-05" db="EMBL/GenBank/DDBJ databases">
        <title>30 novel species of actinomycetes from the DSMZ collection.</title>
        <authorList>
            <person name="Nouioui I."/>
        </authorList>
    </citation>
    <scope>NUCLEOTIDE SEQUENCE</scope>
    <source>
        <strain evidence="3">DSM 41527</strain>
    </source>
</reference>
<dbReference type="InterPro" id="IPR012349">
    <property type="entry name" value="Split_barrel_FMN-bd"/>
</dbReference>
<dbReference type="SUPFAM" id="SSF50475">
    <property type="entry name" value="FMN-binding split barrel"/>
    <property type="match status" value="1"/>
</dbReference>
<evidence type="ECO:0000313" key="4">
    <source>
        <dbReference type="Proteomes" id="UP001180551"/>
    </source>
</evidence>
<organism evidence="3 4">
    <name type="scientific">Streptomyces mooreae</name>
    <dbReference type="NCBI Taxonomy" id="3075523"/>
    <lineage>
        <taxon>Bacteria</taxon>
        <taxon>Bacillati</taxon>
        <taxon>Actinomycetota</taxon>
        <taxon>Actinomycetes</taxon>
        <taxon>Kitasatosporales</taxon>
        <taxon>Streptomycetaceae</taxon>
        <taxon>Streptomyces</taxon>
    </lineage>
</organism>
<name>A0ABU2T8S2_9ACTN</name>
<dbReference type="PANTHER" id="PTHR42815:SF2">
    <property type="entry name" value="FAD-BINDING, PUTATIVE (AFU_ORTHOLOGUE AFUA_6G07600)-RELATED"/>
    <property type="match status" value="1"/>
</dbReference>
<evidence type="ECO:0000259" key="2">
    <source>
        <dbReference type="Pfam" id="PF01243"/>
    </source>
</evidence>
<gene>
    <name evidence="3" type="ORF">RM550_16470</name>
</gene>
<evidence type="ECO:0000256" key="1">
    <source>
        <dbReference type="SAM" id="MobiDB-lite"/>
    </source>
</evidence>
<dbReference type="EMBL" id="JAVRFE010000019">
    <property type="protein sequence ID" value="MDT0457315.1"/>
    <property type="molecule type" value="Genomic_DNA"/>
</dbReference>
<dbReference type="Proteomes" id="UP001180551">
    <property type="component" value="Unassembled WGS sequence"/>
</dbReference>